<proteinExistence type="predicted"/>
<dbReference type="InterPro" id="IPR000683">
    <property type="entry name" value="Gfo/Idh/MocA-like_OxRdtase_N"/>
</dbReference>
<accession>A0A345PJX6</accession>
<dbReference type="Pfam" id="PF22725">
    <property type="entry name" value="GFO_IDH_MocA_C3"/>
    <property type="match status" value="1"/>
</dbReference>
<dbReference type="AlphaFoldDB" id="A0A345PJX6"/>
<keyword evidence="4" id="KW-1185">Reference proteome</keyword>
<dbReference type="KEGG" id="ocn:CUC15_15805"/>
<dbReference type="OrthoDB" id="9815825at2"/>
<dbReference type="InterPro" id="IPR036291">
    <property type="entry name" value="NAD(P)-bd_dom_sf"/>
</dbReference>
<evidence type="ECO:0000313" key="4">
    <source>
        <dbReference type="Proteomes" id="UP000253908"/>
    </source>
</evidence>
<dbReference type="Gene3D" id="3.30.360.10">
    <property type="entry name" value="Dihydrodipicolinate Reductase, domain 2"/>
    <property type="match status" value="1"/>
</dbReference>
<dbReference type="InterPro" id="IPR051450">
    <property type="entry name" value="Gfo/Idh/MocA_Oxidoreductases"/>
</dbReference>
<feature type="domain" description="Gfo/Idh/MocA-like oxidoreductase N-terminal" evidence="1">
    <location>
        <begin position="24"/>
        <end position="119"/>
    </location>
</feature>
<dbReference type="SUPFAM" id="SSF55347">
    <property type="entry name" value="Glyceraldehyde-3-phosphate dehydrogenase-like, C-terminal domain"/>
    <property type="match status" value="1"/>
</dbReference>
<protein>
    <submittedName>
        <fullName evidence="3">Gfo/Idh/MocA family oxidoreductase</fullName>
    </submittedName>
</protein>
<organism evidence="3 4">
    <name type="scientific">Oceanobacillus zhaokaii</name>
    <dbReference type="NCBI Taxonomy" id="2052660"/>
    <lineage>
        <taxon>Bacteria</taxon>
        <taxon>Bacillati</taxon>
        <taxon>Bacillota</taxon>
        <taxon>Bacilli</taxon>
        <taxon>Bacillales</taxon>
        <taxon>Bacillaceae</taxon>
        <taxon>Oceanobacillus</taxon>
    </lineage>
</organism>
<dbReference type="InterPro" id="IPR055170">
    <property type="entry name" value="GFO_IDH_MocA-like_dom"/>
</dbReference>
<dbReference type="SUPFAM" id="SSF51735">
    <property type="entry name" value="NAD(P)-binding Rossmann-fold domains"/>
    <property type="match status" value="1"/>
</dbReference>
<dbReference type="RefSeq" id="WP_114917592.1">
    <property type="nucleotide sequence ID" value="NZ_CP024848.1"/>
</dbReference>
<dbReference type="EMBL" id="CP024848">
    <property type="protein sequence ID" value="AXI10306.1"/>
    <property type="molecule type" value="Genomic_DNA"/>
</dbReference>
<dbReference type="GO" id="GO:0000166">
    <property type="term" value="F:nucleotide binding"/>
    <property type="evidence" value="ECO:0007669"/>
    <property type="project" value="InterPro"/>
</dbReference>
<sequence length="335" mass="36840">MINVALLSRWHVHADDYAKEAGANEQLNIVQVWDEDPERGEVWAGELGVPFEKDLEAVLSNSDVDAVIVTTPTSMHTEVIAAAAKHKKHIYTEKVLAFTIEDCKKIFDAVEENDVKMMVSLPRLTESDYLYANQAIENGWLGELTTIRCRLAHNGGVAADGSEQGWLPVRFYDKEKTGGGSLIDLGAHPIYLTNRLAGPVQAVYARLQPQISKDVDDSAAVIVEYHSGAIGIIETGFLSHGSPFQLELYGTEGTIMLKDGEVSLNSIHVDNNRLVEIEGNGADSFTPMEQWVADIDSDNPPVITKEDVMNLTVINQAAVLSNTQGRRVEIREITE</sequence>
<name>A0A345PJX6_9BACI</name>
<evidence type="ECO:0000259" key="2">
    <source>
        <dbReference type="Pfam" id="PF22725"/>
    </source>
</evidence>
<dbReference type="Gene3D" id="3.40.50.720">
    <property type="entry name" value="NAD(P)-binding Rossmann-like Domain"/>
    <property type="match status" value="1"/>
</dbReference>
<evidence type="ECO:0000259" key="1">
    <source>
        <dbReference type="Pfam" id="PF01408"/>
    </source>
</evidence>
<reference evidence="4" key="1">
    <citation type="submission" date="2017-11" db="EMBL/GenBank/DDBJ databases">
        <authorList>
            <person name="Zhu W."/>
        </authorList>
    </citation>
    <scope>NUCLEOTIDE SEQUENCE [LARGE SCALE GENOMIC DNA]</scope>
    <source>
        <strain evidence="4">160</strain>
    </source>
</reference>
<feature type="domain" description="GFO/IDH/MocA-like oxidoreductase" evidence="2">
    <location>
        <begin position="129"/>
        <end position="255"/>
    </location>
</feature>
<gene>
    <name evidence="3" type="ORF">CUC15_15805</name>
</gene>
<dbReference type="Pfam" id="PF01408">
    <property type="entry name" value="GFO_IDH_MocA"/>
    <property type="match status" value="1"/>
</dbReference>
<dbReference type="PANTHER" id="PTHR43377">
    <property type="entry name" value="BILIVERDIN REDUCTASE A"/>
    <property type="match status" value="1"/>
</dbReference>
<evidence type="ECO:0000313" key="3">
    <source>
        <dbReference type="EMBL" id="AXI10306.1"/>
    </source>
</evidence>
<dbReference type="PANTHER" id="PTHR43377:SF1">
    <property type="entry name" value="BILIVERDIN REDUCTASE A"/>
    <property type="match status" value="1"/>
</dbReference>
<dbReference type="Proteomes" id="UP000253908">
    <property type="component" value="Chromosome"/>
</dbReference>